<evidence type="ECO:0000256" key="5">
    <source>
        <dbReference type="ARBA" id="ARBA00022598"/>
    </source>
</evidence>
<dbReference type="PANTHER" id="PTHR11098">
    <property type="entry name" value="NICOTINATE PHOSPHORIBOSYLTRANSFERASE"/>
    <property type="match status" value="1"/>
</dbReference>
<accession>A0A0A5I718</accession>
<evidence type="ECO:0000256" key="2">
    <source>
        <dbReference type="ARBA" id="ARBA00010897"/>
    </source>
</evidence>
<evidence type="ECO:0000256" key="9">
    <source>
        <dbReference type="RuleBase" id="RU365100"/>
    </source>
</evidence>
<evidence type="ECO:0000256" key="6">
    <source>
        <dbReference type="ARBA" id="ARBA00022642"/>
    </source>
</evidence>
<dbReference type="UniPathway" id="UPA00253">
    <property type="reaction ID" value="UER00457"/>
</dbReference>
<dbReference type="Pfam" id="PF17767">
    <property type="entry name" value="NAPRTase_N"/>
    <property type="match status" value="1"/>
</dbReference>
<evidence type="ECO:0000256" key="8">
    <source>
        <dbReference type="ARBA" id="ARBA00048668"/>
    </source>
</evidence>
<evidence type="ECO:0000313" key="12">
    <source>
        <dbReference type="EMBL" id="KGX91632.1"/>
    </source>
</evidence>
<dbReference type="Proteomes" id="UP000030528">
    <property type="component" value="Unassembled WGS sequence"/>
</dbReference>
<dbReference type="SUPFAM" id="SSF54675">
    <property type="entry name" value="Nicotinate/Quinolinate PRTase N-terminal domain-like"/>
    <property type="match status" value="1"/>
</dbReference>
<dbReference type="InterPro" id="IPR006405">
    <property type="entry name" value="Nic_PRibTrfase_pncB"/>
</dbReference>
<evidence type="ECO:0000259" key="10">
    <source>
        <dbReference type="Pfam" id="PF17767"/>
    </source>
</evidence>
<evidence type="ECO:0000256" key="3">
    <source>
        <dbReference type="ARBA" id="ARBA00013236"/>
    </source>
</evidence>
<feature type="domain" description="Nicotinate phosphoribosyltransferase N-terminal" evidence="10">
    <location>
        <begin position="9"/>
        <end position="132"/>
    </location>
</feature>
<dbReference type="InterPro" id="IPR007229">
    <property type="entry name" value="Nic_PRibTrfase-Fam"/>
</dbReference>
<comment type="caution">
    <text evidence="12">The sequence shown here is derived from an EMBL/GenBank/DDBJ whole genome shotgun (WGS) entry which is preliminary data.</text>
</comment>
<evidence type="ECO:0000256" key="4">
    <source>
        <dbReference type="ARBA" id="ARBA00022553"/>
    </source>
</evidence>
<dbReference type="FunFam" id="3.20.20.70:FF:000076">
    <property type="entry name" value="Nicotinate phosphoribosyltransferase"/>
    <property type="match status" value="1"/>
</dbReference>
<dbReference type="InterPro" id="IPR013785">
    <property type="entry name" value="Aldolase_TIM"/>
</dbReference>
<name>A0A0A5I718_9BACI</name>
<reference evidence="12 13" key="1">
    <citation type="submission" date="2013-08" db="EMBL/GenBank/DDBJ databases">
        <authorList>
            <person name="Huang J."/>
            <person name="Wang G."/>
        </authorList>
    </citation>
    <scope>NUCLEOTIDE SEQUENCE [LARGE SCALE GENOMIC DNA]</scope>
    <source>
        <strain evidence="12 13">JSM 076056</strain>
    </source>
</reference>
<keyword evidence="6 9" id="KW-0662">Pyridine nucleotide biosynthesis</keyword>
<proteinExistence type="inferred from homology"/>
<comment type="pathway">
    <text evidence="1 9">Cofactor biosynthesis; NAD(+) biosynthesis; nicotinate D-ribonucleotide from nicotinate: step 1/1.</text>
</comment>
<dbReference type="CDD" id="cd01570">
    <property type="entry name" value="NAPRTase_A"/>
    <property type="match status" value="1"/>
</dbReference>
<dbReference type="GO" id="GO:0004516">
    <property type="term" value="F:nicotinate phosphoribosyltransferase activity"/>
    <property type="evidence" value="ECO:0007669"/>
    <property type="project" value="UniProtKB-UniRule"/>
</dbReference>
<dbReference type="Pfam" id="PF17956">
    <property type="entry name" value="NAPRTase_C"/>
    <property type="match status" value="1"/>
</dbReference>
<evidence type="ECO:0000259" key="11">
    <source>
        <dbReference type="Pfam" id="PF17956"/>
    </source>
</evidence>
<comment type="catalytic activity">
    <reaction evidence="8 9">
        <text>5-phospho-alpha-D-ribose 1-diphosphate + nicotinate + ATP + H2O = nicotinate beta-D-ribonucleotide + ADP + phosphate + diphosphate</text>
        <dbReference type="Rhea" id="RHEA:36163"/>
        <dbReference type="ChEBI" id="CHEBI:15377"/>
        <dbReference type="ChEBI" id="CHEBI:30616"/>
        <dbReference type="ChEBI" id="CHEBI:32544"/>
        <dbReference type="ChEBI" id="CHEBI:33019"/>
        <dbReference type="ChEBI" id="CHEBI:43474"/>
        <dbReference type="ChEBI" id="CHEBI:57502"/>
        <dbReference type="ChEBI" id="CHEBI:58017"/>
        <dbReference type="ChEBI" id="CHEBI:456216"/>
        <dbReference type="EC" id="6.3.4.21"/>
    </reaction>
</comment>
<keyword evidence="4" id="KW-0597">Phosphoprotein</keyword>
<comment type="PTM">
    <text evidence="9">Transiently phosphorylated on a His residue during the reaction cycle. Phosphorylation strongly increases the affinity for substrates and increases the rate of nicotinate D-ribonucleotide production. Dephosphorylation regenerates the low-affinity form of the enzyme, leading to product release.</text>
</comment>
<keyword evidence="12" id="KW-0328">Glycosyltransferase</keyword>
<gene>
    <name evidence="12" type="ORF">N781_03915</name>
</gene>
<dbReference type="InterPro" id="IPR040727">
    <property type="entry name" value="NAPRTase_N"/>
</dbReference>
<dbReference type="RefSeq" id="WP_026800641.1">
    <property type="nucleotide sequence ID" value="NZ_AULI01000009.1"/>
</dbReference>
<dbReference type="GO" id="GO:0034355">
    <property type="term" value="P:NAD+ biosynthetic process via the salvage pathway"/>
    <property type="evidence" value="ECO:0007669"/>
    <property type="project" value="UniProtKB-ARBA"/>
</dbReference>
<keyword evidence="5 9" id="KW-0436">Ligase</keyword>
<dbReference type="NCBIfam" id="NF009131">
    <property type="entry name" value="PRK12484.1"/>
    <property type="match status" value="1"/>
</dbReference>
<dbReference type="NCBIfam" id="TIGR01513">
    <property type="entry name" value="NAPRTase_put"/>
    <property type="match status" value="1"/>
</dbReference>
<organism evidence="12 13">
    <name type="scientific">Pontibacillus halophilus JSM 076056 = DSM 19796</name>
    <dbReference type="NCBI Taxonomy" id="1385510"/>
    <lineage>
        <taxon>Bacteria</taxon>
        <taxon>Bacillati</taxon>
        <taxon>Bacillota</taxon>
        <taxon>Bacilli</taxon>
        <taxon>Bacillales</taxon>
        <taxon>Bacillaceae</taxon>
        <taxon>Pontibacillus</taxon>
    </lineage>
</organism>
<dbReference type="InterPro" id="IPR041619">
    <property type="entry name" value="NAPRTase_C"/>
</dbReference>
<protein>
    <recommendedName>
        <fullName evidence="3 9">Nicotinate phosphoribosyltransferase</fullName>
        <ecNumber evidence="3 9">6.3.4.21</ecNumber>
    </recommendedName>
</protein>
<dbReference type="PIRSF" id="PIRSF000484">
    <property type="entry name" value="NAPRT"/>
    <property type="match status" value="1"/>
</dbReference>
<evidence type="ECO:0000313" key="13">
    <source>
        <dbReference type="Proteomes" id="UP000030528"/>
    </source>
</evidence>
<comment type="function">
    <text evidence="9">Catalyzes the first step in the biosynthesis of NAD from nicotinic acid, the ATP-dependent synthesis of beta-nicotinate D-ribonucleotide from nicotinate and 5-phospho-D-ribose 1-phosphate.</text>
</comment>
<dbReference type="Gene3D" id="3.20.20.70">
    <property type="entry name" value="Aldolase class I"/>
    <property type="match status" value="1"/>
</dbReference>
<sequence>MNHEHNVSLHVDYYLPRWMYIHWKNNRHDTRTVFQVYFRDHPFGSGYSVFLGLNSIVTYLSNLSFSEEEIDYLQEQLGFEDEFKEELRNYSFNGTVMSMREGEIVFPNEPLVNVEARVFEAKLLQTALLTYTNHESLIGTKASRISEAVTTFQKVRRLNERPLLLEGGARRAHGMDAGENGARAAYIAGFDSSSLIAAGYHYAVPVGGTMEHSDIQIYEEWGGELQAFRDFARAYPHECTLLVDTFDTLKSGVPNAITVAKELEDEGAKLNGIRIDSGDLAYLAKESRRLLDEAGLPYVKIMLSGDIDEYEITALTIQDTPCDAFLVGTKVSTAYEEPAFGAVYKIVAVEGEHGEFVPLIKLSSSENKTTNPGYQTVYRIFDKETGAAKGDYISTIDEEVPSFDQIELDNVRARGRKDVLTNFTVENLMHTIIQDGELVEPLPTVDRVRAYHKERLSRFWEEYRRKEVPQTYSITLSKNLQHLKETLIDQKRGTS</sequence>
<dbReference type="STRING" id="1385510.GCA_000425205_02293"/>
<dbReference type="EC" id="6.3.4.21" evidence="3 9"/>
<dbReference type="InterPro" id="IPR036068">
    <property type="entry name" value="Nicotinate_pribotase-like_C"/>
</dbReference>
<keyword evidence="13" id="KW-1185">Reference proteome</keyword>
<evidence type="ECO:0000256" key="7">
    <source>
        <dbReference type="ARBA" id="ARBA00022679"/>
    </source>
</evidence>
<keyword evidence="7 9" id="KW-0808">Transferase</keyword>
<feature type="domain" description="Nicotinate phosphoribosyltransferase C-terminal" evidence="11">
    <location>
        <begin position="375"/>
        <end position="484"/>
    </location>
</feature>
<dbReference type="AlphaFoldDB" id="A0A0A5I718"/>
<dbReference type="GO" id="GO:0047280">
    <property type="term" value="F:nicotinamide phosphoribosyltransferase activity"/>
    <property type="evidence" value="ECO:0007669"/>
    <property type="project" value="UniProtKB-ARBA"/>
</dbReference>
<dbReference type="Gene3D" id="3.20.140.10">
    <property type="entry name" value="nicotinate phosphoribosyltransferase"/>
    <property type="match status" value="1"/>
</dbReference>
<dbReference type="eggNOG" id="COG1488">
    <property type="taxonomic scope" value="Bacteria"/>
</dbReference>
<evidence type="ECO:0000256" key="1">
    <source>
        <dbReference type="ARBA" id="ARBA00004952"/>
    </source>
</evidence>
<dbReference type="PANTHER" id="PTHR11098:SF1">
    <property type="entry name" value="NICOTINATE PHOSPHORIBOSYLTRANSFERASE"/>
    <property type="match status" value="1"/>
</dbReference>
<dbReference type="SUPFAM" id="SSF51690">
    <property type="entry name" value="Nicotinate/Quinolinate PRTase C-terminal domain-like"/>
    <property type="match status" value="1"/>
</dbReference>
<dbReference type="NCBIfam" id="NF006695">
    <property type="entry name" value="PRK09243.1-2"/>
    <property type="match status" value="1"/>
</dbReference>
<dbReference type="EMBL" id="AVPE01000009">
    <property type="protein sequence ID" value="KGX91632.1"/>
    <property type="molecule type" value="Genomic_DNA"/>
</dbReference>
<dbReference type="GO" id="GO:0005829">
    <property type="term" value="C:cytosol"/>
    <property type="evidence" value="ECO:0007669"/>
    <property type="project" value="TreeGrafter"/>
</dbReference>
<comment type="similarity">
    <text evidence="2 9">Belongs to the NAPRTase family.</text>
</comment>